<dbReference type="GO" id="GO:0032545">
    <property type="term" value="C:CURI complex"/>
    <property type="evidence" value="ECO:0007669"/>
    <property type="project" value="TreeGrafter"/>
</dbReference>
<dbReference type="Proteomes" id="UP000054560">
    <property type="component" value="Unassembled WGS sequence"/>
</dbReference>
<dbReference type="GO" id="GO:0032040">
    <property type="term" value="C:small-subunit processome"/>
    <property type="evidence" value="ECO:0007669"/>
    <property type="project" value="TreeGrafter"/>
</dbReference>
<dbReference type="PANTHER" id="PTHR17972">
    <property type="entry name" value="NUCLEOLAR RNA-ASSOCIATED PROTEIN"/>
    <property type="match status" value="1"/>
</dbReference>
<evidence type="ECO:0000313" key="5">
    <source>
        <dbReference type="Proteomes" id="UP000054560"/>
    </source>
</evidence>
<comment type="similarity">
    <text evidence="1">Belongs to the NRAP family.</text>
</comment>
<dbReference type="GO" id="GO:0006409">
    <property type="term" value="P:tRNA export from nucleus"/>
    <property type="evidence" value="ECO:0007669"/>
    <property type="project" value="TreeGrafter"/>
</dbReference>
<evidence type="ECO:0000259" key="3">
    <source>
        <dbReference type="Pfam" id="PF17403"/>
    </source>
</evidence>
<keyword evidence="2" id="KW-0812">Transmembrane</keyword>
<name>A0A0L0FPQ1_9EUKA</name>
<dbReference type="STRING" id="667725.A0A0L0FPQ1"/>
<dbReference type="GO" id="GO:0034456">
    <property type="term" value="C:UTP-C complex"/>
    <property type="evidence" value="ECO:0007669"/>
    <property type="project" value="TreeGrafter"/>
</dbReference>
<gene>
    <name evidence="4" type="ORF">SARC_08890</name>
</gene>
<reference evidence="4 5" key="1">
    <citation type="submission" date="2011-02" db="EMBL/GenBank/DDBJ databases">
        <title>The Genome Sequence of Sphaeroforma arctica JP610.</title>
        <authorList>
            <consortium name="The Broad Institute Genome Sequencing Platform"/>
            <person name="Russ C."/>
            <person name="Cuomo C."/>
            <person name="Young S.K."/>
            <person name="Zeng Q."/>
            <person name="Gargeya S."/>
            <person name="Alvarado L."/>
            <person name="Berlin A."/>
            <person name="Chapman S.B."/>
            <person name="Chen Z."/>
            <person name="Freedman E."/>
            <person name="Gellesch M."/>
            <person name="Goldberg J."/>
            <person name="Griggs A."/>
            <person name="Gujja S."/>
            <person name="Heilman E."/>
            <person name="Heiman D."/>
            <person name="Howarth C."/>
            <person name="Mehta T."/>
            <person name="Neiman D."/>
            <person name="Pearson M."/>
            <person name="Roberts A."/>
            <person name="Saif S."/>
            <person name="Shea T."/>
            <person name="Shenoy N."/>
            <person name="Sisk P."/>
            <person name="Stolte C."/>
            <person name="Sykes S."/>
            <person name="White J."/>
            <person name="Yandava C."/>
            <person name="Burger G."/>
            <person name="Gray M.W."/>
            <person name="Holland P.W.H."/>
            <person name="King N."/>
            <person name="Lang F.B.F."/>
            <person name="Roger A.J."/>
            <person name="Ruiz-Trillo I."/>
            <person name="Haas B."/>
            <person name="Nusbaum C."/>
            <person name="Birren B."/>
        </authorList>
    </citation>
    <scope>NUCLEOTIDE SEQUENCE [LARGE SCALE GENOMIC DNA]</scope>
    <source>
        <strain evidence="4 5">JP610</strain>
    </source>
</reference>
<dbReference type="InterPro" id="IPR005554">
    <property type="entry name" value="NOL6/Upt22"/>
</dbReference>
<dbReference type="GeneID" id="25909394"/>
<keyword evidence="2" id="KW-0472">Membrane</keyword>
<keyword evidence="2" id="KW-1133">Transmembrane helix</keyword>
<evidence type="ECO:0000313" key="4">
    <source>
        <dbReference type="EMBL" id="KNC78689.1"/>
    </source>
</evidence>
<dbReference type="PANTHER" id="PTHR17972:SF0">
    <property type="entry name" value="NUCLEOLAR PROTEIN 6"/>
    <property type="match status" value="1"/>
</dbReference>
<organism evidence="4 5">
    <name type="scientific">Sphaeroforma arctica JP610</name>
    <dbReference type="NCBI Taxonomy" id="667725"/>
    <lineage>
        <taxon>Eukaryota</taxon>
        <taxon>Ichthyosporea</taxon>
        <taxon>Ichthyophonida</taxon>
        <taxon>Sphaeroforma</taxon>
    </lineage>
</organism>
<proteinExistence type="inferred from homology"/>
<sequence length="209" mass="22837">MKKGESAYSQALPGINGFLLSMVMVLLLQKRKVNAKMSCYQMFKVALDYIAHSDWASTGATLAGAQEGAPDISTFTSQYDVTLVDSSGHYNIAANVPLSAYAELKSEARDSVRVLDSHAQSEDFEALFMNPADYLTRCDGFVHVRALASLNAAFSLDNRTKTDVIADWGYGTPAAVVEKMCALVRRGLGDRVTQLRLRYVEVGGLCMYV</sequence>
<dbReference type="GO" id="GO:0003723">
    <property type="term" value="F:RNA binding"/>
    <property type="evidence" value="ECO:0007669"/>
    <property type="project" value="UniProtKB-KW"/>
</dbReference>
<dbReference type="GO" id="GO:0006364">
    <property type="term" value="P:rRNA processing"/>
    <property type="evidence" value="ECO:0007669"/>
    <property type="project" value="TreeGrafter"/>
</dbReference>
<accession>A0A0L0FPQ1</accession>
<comment type="subcellular location">
    <subcellularLocation>
        <location evidence="1">Nucleus</location>
        <location evidence="1">Nucleolus</location>
    </subcellularLocation>
</comment>
<evidence type="ECO:0000256" key="2">
    <source>
        <dbReference type="SAM" id="Phobius"/>
    </source>
</evidence>
<keyword evidence="5" id="KW-1185">Reference proteome</keyword>
<dbReference type="Gene3D" id="1.10.1410.10">
    <property type="match status" value="1"/>
</dbReference>
<dbReference type="AlphaFoldDB" id="A0A0L0FPQ1"/>
<keyword evidence="1" id="KW-0539">Nucleus</keyword>
<feature type="domain" description="Nrap protein" evidence="3">
    <location>
        <begin position="13"/>
        <end position="130"/>
    </location>
</feature>
<dbReference type="InterPro" id="IPR035367">
    <property type="entry name" value="Nrap_D2"/>
</dbReference>
<keyword evidence="1" id="KW-0694">RNA-binding</keyword>
<dbReference type="OrthoDB" id="10251401at2759"/>
<protein>
    <recommendedName>
        <fullName evidence="3">Nrap protein domain-containing protein</fullName>
    </recommendedName>
</protein>
<feature type="transmembrane region" description="Helical" evidence="2">
    <location>
        <begin position="6"/>
        <end position="28"/>
    </location>
</feature>
<dbReference type="Pfam" id="PF17403">
    <property type="entry name" value="Nrap_D2"/>
    <property type="match status" value="1"/>
</dbReference>
<dbReference type="eggNOG" id="KOG2054">
    <property type="taxonomic scope" value="Eukaryota"/>
</dbReference>
<dbReference type="RefSeq" id="XP_014152591.1">
    <property type="nucleotide sequence ID" value="XM_014297116.1"/>
</dbReference>
<evidence type="ECO:0000256" key="1">
    <source>
        <dbReference type="RuleBase" id="RU364032"/>
    </source>
</evidence>
<dbReference type="EMBL" id="KQ242441">
    <property type="protein sequence ID" value="KNC78689.1"/>
    <property type="molecule type" value="Genomic_DNA"/>
</dbReference>